<reference evidence="10" key="1">
    <citation type="journal article" date="2002" name="J. Bacteriol.">
        <title>Genome sequence and analysis of the oral bacterium Fusobacterium nucleatum strain ATCC 25586.</title>
        <authorList>
            <person name="Kapatral V."/>
            <person name="Anderson I."/>
            <person name="Ivanova N."/>
            <person name="Reznik G."/>
            <person name="Los T."/>
            <person name="Lykidis A."/>
            <person name="Bhattacharyya A."/>
            <person name="Bartman A."/>
            <person name="Gardner W."/>
            <person name="Grechkin G."/>
            <person name="Zhu L."/>
            <person name="Vasieva O."/>
            <person name="Chu L."/>
            <person name="Kogan Y."/>
            <person name="Chaga O."/>
            <person name="Goltsman E."/>
            <person name="Bernal A."/>
            <person name="Larsen N."/>
            <person name="D'Souza M."/>
            <person name="Walunas T."/>
            <person name="Pusch G."/>
            <person name="Haselkorn R."/>
            <person name="Fonstein M."/>
            <person name="Kyrpides N."/>
            <person name="Overbeek R."/>
        </authorList>
    </citation>
    <scope>NUCLEOTIDE SEQUENCE [LARGE SCALE GENOMIC DNA]</scope>
    <source>
        <strain evidence="10">ATCC 25586</strain>
    </source>
</reference>
<dbReference type="KEGG" id="fnu:FN1025"/>
<reference evidence="11" key="3">
    <citation type="submission" date="2018-03" db="EMBL/GenBank/DDBJ databases">
        <title>Complete Fusobacterium genomes using hybrid Minion sequencing.</title>
        <authorList>
            <person name="Slade D.J."/>
            <person name="Lahmers K."/>
        </authorList>
    </citation>
    <scope>NUCLEOTIDE SEQUENCE</scope>
    <source>
        <strain evidence="11">ATCC 25586</strain>
    </source>
</reference>
<feature type="transmembrane region" description="Helical" evidence="9">
    <location>
        <begin position="239"/>
        <end position="260"/>
    </location>
</feature>
<feature type="transmembrane region" description="Helical" evidence="9">
    <location>
        <begin position="377"/>
        <end position="406"/>
    </location>
</feature>
<evidence type="ECO:0000256" key="7">
    <source>
        <dbReference type="ARBA" id="ARBA00023136"/>
    </source>
</evidence>
<feature type="transmembrane region" description="Helical" evidence="9">
    <location>
        <begin position="289"/>
        <end position="311"/>
    </location>
</feature>
<feature type="transmembrane region" description="Helical" evidence="9">
    <location>
        <begin position="418"/>
        <end position="434"/>
    </location>
</feature>
<dbReference type="EnsemblBacteria" id="AAL95221">
    <property type="protein sequence ID" value="AAL95221"/>
    <property type="gene ID" value="FN1025"/>
</dbReference>
<evidence type="ECO:0000256" key="9">
    <source>
        <dbReference type="SAM" id="Phobius"/>
    </source>
</evidence>
<dbReference type="EMBL" id="AE009951">
    <property type="protein sequence ID" value="AAL95221.1"/>
    <property type="molecule type" value="Genomic_DNA"/>
</dbReference>
<comment type="similarity">
    <text evidence="2 8">Belongs to the nucleobase:cation symporter-2 (NCS2) (TC 2.A.40) family. Azg-like subfamily.</text>
</comment>
<dbReference type="Pfam" id="PF00860">
    <property type="entry name" value="Xan_ur_permease"/>
    <property type="match status" value="1"/>
</dbReference>
<dbReference type="BioCyc" id="FNUC190304:G1FZS-1606-MONOMER"/>
<reference evidence="12" key="2">
    <citation type="journal article" date="2018" name="MSphere">
        <title>Fusobacterium Genomics Using MinION and Illumina Sequencing Enables Genome Completion and Correction.</title>
        <authorList>
            <person name="Todd S.M."/>
            <person name="Settlage R.E."/>
            <person name="Lahmers K.K."/>
            <person name="Slade D.J."/>
        </authorList>
    </citation>
    <scope>NUCLEOTIDE SEQUENCE [LARGE SCALE GENOMIC DNA]</scope>
    <source>
        <strain evidence="12">ATCC 25586</strain>
    </source>
</reference>
<evidence type="ECO:0000313" key="10">
    <source>
        <dbReference type="EMBL" id="AAL95221.1"/>
    </source>
</evidence>
<dbReference type="PATRIC" id="fig|190304.8.peg.1589"/>
<dbReference type="Proteomes" id="UP000241660">
    <property type="component" value="Chromosome"/>
</dbReference>
<dbReference type="InParanoid" id="Q8RER9"/>
<sequence length="435" mass="46264">MQEGKMSFLDGYFRITERDSTVSREVMGGITTFLAMAYIIIVNPSILSLSGMDKGALITVTCLASFIGTIIAGVWANSPIALAPGMGLNAFFTYTLTLEKQIPWQTALGIVFLSGCFFLILAIGGIREKIANSIPVPLRLAVGGGIGLFIAFIGLKSMGIVVENQATYVGLGEFTKTTCVSIIGLFIIAIMEIKRMKGGILLGIIVTTILGIIIGDVSLPEKIISLPPSPASIMFKLDILSAMKLSLIGPIFSFMFVDLFDSLGTLMSCSKEMGLVNEKGEIKNLGRMLYTDAASTIMGASIGTSTVTAYVESAAGIVAGARTGLATTVTALGFLLSLFFTPLISIVPGYATAPALIIVGIFMFRQVAALDFSDFKILFPAFITIFTMPLTYSISTGLALGFLSYLIVHILVGDFKKINITLLFIGAICLLHLLV</sequence>
<keyword evidence="3 8" id="KW-0813">Transport</keyword>
<evidence type="ECO:0000256" key="6">
    <source>
        <dbReference type="ARBA" id="ARBA00022989"/>
    </source>
</evidence>
<comment type="subcellular location">
    <subcellularLocation>
        <location evidence="1 8">Cell membrane</location>
        <topology evidence="1 8">Multi-pass membrane protein</topology>
    </subcellularLocation>
</comment>
<dbReference type="PaxDb" id="190304-FN1025"/>
<dbReference type="AlphaFoldDB" id="Q8RER9"/>
<feature type="transmembrane region" description="Helical" evidence="9">
    <location>
        <begin position="317"/>
        <end position="340"/>
    </location>
</feature>
<dbReference type="GO" id="GO:0005345">
    <property type="term" value="F:purine nucleobase transmembrane transporter activity"/>
    <property type="evidence" value="ECO:0000318"/>
    <property type="project" value="GO_Central"/>
</dbReference>
<accession>Q8RER9</accession>
<dbReference type="InterPro" id="IPR026033">
    <property type="entry name" value="Azg-like_bact_archaea"/>
</dbReference>
<dbReference type="STRING" id="190304.FN1025"/>
<dbReference type="EMBL" id="CP028101">
    <property type="protein sequence ID" value="AVQ15380.1"/>
    <property type="molecule type" value="Genomic_DNA"/>
</dbReference>
<evidence type="ECO:0000256" key="8">
    <source>
        <dbReference type="PIRNR" id="PIRNR005353"/>
    </source>
</evidence>
<feature type="transmembrane region" description="Helical" evidence="9">
    <location>
        <begin position="174"/>
        <end position="193"/>
    </location>
</feature>
<keyword evidence="5 8" id="KW-0812">Transmembrane</keyword>
<dbReference type="PIRSF" id="PIRSF005353">
    <property type="entry name" value="PbuG"/>
    <property type="match status" value="1"/>
</dbReference>
<dbReference type="PANTHER" id="PTHR43337">
    <property type="entry name" value="XANTHINE/URACIL PERMEASE C887.17-RELATED"/>
    <property type="match status" value="1"/>
</dbReference>
<evidence type="ECO:0000256" key="4">
    <source>
        <dbReference type="ARBA" id="ARBA00022475"/>
    </source>
</evidence>
<dbReference type="InterPro" id="IPR045018">
    <property type="entry name" value="Azg-like"/>
</dbReference>
<dbReference type="InterPro" id="IPR006043">
    <property type="entry name" value="NCS2"/>
</dbReference>
<keyword evidence="6 8" id="KW-1133">Transmembrane helix</keyword>
<evidence type="ECO:0000256" key="3">
    <source>
        <dbReference type="ARBA" id="ARBA00022448"/>
    </source>
</evidence>
<keyword evidence="12" id="KW-1185">Reference proteome</keyword>
<organism evidence="10">
    <name type="scientific">Fusobacterium nucleatum subsp. nucleatum (strain ATCC 25586 / DSM 15643 / BCRC 10681 / CIP 101130 / JCM 8532 / KCTC 2640 / LMG 13131 / VPI 4355)</name>
    <dbReference type="NCBI Taxonomy" id="190304"/>
    <lineage>
        <taxon>Bacteria</taxon>
        <taxon>Fusobacteriati</taxon>
        <taxon>Fusobacteriota</taxon>
        <taxon>Fusobacteriia</taxon>
        <taxon>Fusobacteriales</taxon>
        <taxon>Fusobacteriaceae</taxon>
        <taxon>Fusobacterium</taxon>
    </lineage>
</organism>
<keyword evidence="4 8" id="KW-1003">Cell membrane</keyword>
<dbReference type="GO" id="GO:0005886">
    <property type="term" value="C:plasma membrane"/>
    <property type="evidence" value="ECO:0000318"/>
    <property type="project" value="GO_Central"/>
</dbReference>
<dbReference type="PANTHER" id="PTHR43337:SF1">
    <property type="entry name" value="XANTHINE_URACIL PERMEASE C887.17-RELATED"/>
    <property type="match status" value="1"/>
</dbReference>
<evidence type="ECO:0000313" key="12">
    <source>
        <dbReference type="Proteomes" id="UP000241660"/>
    </source>
</evidence>
<keyword evidence="7 8" id="KW-0472">Membrane</keyword>
<feature type="transmembrane region" description="Helical" evidence="9">
    <location>
        <begin position="200"/>
        <end position="219"/>
    </location>
</feature>
<dbReference type="HOGENOM" id="CLU_024508_0_1_0"/>
<feature type="transmembrane region" description="Helical" evidence="9">
    <location>
        <begin position="138"/>
        <end position="162"/>
    </location>
</feature>
<feature type="transmembrane region" description="Helical" evidence="9">
    <location>
        <begin position="102"/>
        <end position="126"/>
    </location>
</feature>
<gene>
    <name evidence="10" type="ordered locus">FN1025</name>
    <name evidence="11" type="ORF">C7Y58_08145</name>
</gene>
<name>Q8RER9_FUSNN</name>
<feature type="transmembrane region" description="Helical" evidence="9">
    <location>
        <begin position="347"/>
        <end position="365"/>
    </location>
</feature>
<feature type="transmembrane region" description="Helical" evidence="9">
    <location>
        <begin position="56"/>
        <end position="82"/>
    </location>
</feature>
<proteinExistence type="inferred from homology"/>
<dbReference type="eggNOG" id="COG2252">
    <property type="taxonomic scope" value="Bacteria"/>
</dbReference>
<evidence type="ECO:0000313" key="11">
    <source>
        <dbReference type="EMBL" id="AVQ15380.1"/>
    </source>
</evidence>
<evidence type="ECO:0000256" key="2">
    <source>
        <dbReference type="ARBA" id="ARBA00005697"/>
    </source>
</evidence>
<evidence type="ECO:0000256" key="1">
    <source>
        <dbReference type="ARBA" id="ARBA00004651"/>
    </source>
</evidence>
<protein>
    <submittedName>
        <fullName evidence="10">Guanine-hypoxanthine permease</fullName>
    </submittedName>
    <submittedName>
        <fullName evidence="11">NCS2 family permease</fullName>
    </submittedName>
</protein>
<feature type="transmembrane region" description="Helical" evidence="9">
    <location>
        <begin position="26"/>
        <end position="49"/>
    </location>
</feature>
<evidence type="ECO:0000256" key="5">
    <source>
        <dbReference type="ARBA" id="ARBA00022692"/>
    </source>
</evidence>